<accession>F8C4A6</accession>
<dbReference type="eggNOG" id="COG3857">
    <property type="taxonomic scope" value="Bacteria"/>
</dbReference>
<evidence type="ECO:0000313" key="3">
    <source>
        <dbReference type="Proteomes" id="UP000006583"/>
    </source>
</evidence>
<dbReference type="EMBL" id="CP002829">
    <property type="protein sequence ID" value="AEH22607.1"/>
    <property type="molecule type" value="Genomic_DNA"/>
</dbReference>
<protein>
    <recommendedName>
        <fullName evidence="1">PD-(D/E)XK endonuclease-like domain-containing protein</fullName>
    </recommendedName>
</protein>
<dbReference type="SUPFAM" id="SSF52540">
    <property type="entry name" value="P-loop containing nucleoside triphosphate hydrolases"/>
    <property type="match status" value="1"/>
</dbReference>
<keyword evidence="3" id="KW-1185">Reference proteome</keyword>
<reference evidence="2 3" key="1">
    <citation type="journal article" date="2013" name="Genome Announc.">
        <title>Complete genome sequence of the hyperthermophilic sulfate-reducing bacterium Thermodesulfobacterium geofontis OPF15T.</title>
        <authorList>
            <person name="Elkins J.G."/>
            <person name="Hamilton-Brehm S.D."/>
            <person name="Lucas S."/>
            <person name="Han J."/>
            <person name="Lapidus A."/>
            <person name="Cheng J.F."/>
            <person name="Goodwin L.A."/>
            <person name="Pitluck S."/>
            <person name="Peters L."/>
            <person name="Mikhailova N."/>
            <person name="Davenport K.W."/>
            <person name="Detter J.C."/>
            <person name="Han C.S."/>
            <person name="Tapia R."/>
            <person name="Land M.L."/>
            <person name="Hauser L."/>
            <person name="Kyrpides N.C."/>
            <person name="Ivanova N.N."/>
            <person name="Pagani I."/>
            <person name="Bruce D."/>
            <person name="Woyke T."/>
            <person name="Cottingham R.W."/>
        </authorList>
    </citation>
    <scope>NUCLEOTIDE SEQUENCE [LARGE SCALE GENOMIC DNA]</scope>
    <source>
        <strain evidence="2 3">OPF15</strain>
    </source>
</reference>
<proteinExistence type="predicted"/>
<sequence>MNQALFIPSNSHFLKTLTNFFLDKHSLDDIKTLKVWCIFPTKRSGLYFKNYLKEKLKLKKIEAGFFPRIYSFEEFIEALYTNLISSPFPQVPSILRVFVFLEVLSKRLNFFSKKEEDNFEKYFNWGIKFLEVFEEFEKEGKIPENLLYPPEGLPELAKKLFEELKTTYLEFSSLIEEKGFSYYSYRLKKVRDVLKEEKVFNNNIFNEINEVWFIGFAALRRVEVEILKYFKEKFKSYFFIFEAYEPIPSIIRDTLKALELDYKWISPDYYEKKEIKDPQIYFYETTDPHLEVKSALEFIPESLKNPDEIVIVVPNPFNLLPLIYTLEGKENPIEVNITLQYPITKIPLNQFLKNLIRAQKEREEKFYPTQVYLKILKHPYFLALEFEGGISFQKIIKEIEDELRKIGYLKITLDEVENLVPKYRDYLEKIHKIFFRNWESIKTPFEFSENLKNILNFFEPLFEKLKDEDSWHSILLRNYIHVLETKIFPIFEEETYLKDKSFSGSFLLEILEYLLKEEKIPFIGDPLKGLQIMGFLETRLLSFKKVIILDVNEGFLPPAPSFNPLLTDEIKIYLGIPIFRNELWVYYFERLIKSAEEVHLFYIFVEKGKTQEFREPSRFIQKLKWELEKEEKKPNEKLIPLYFEILPEKEGIPKTKEIKQSLLDLIKTTEISRYFLETYLRCGVKFYFKYLLKLKEETKIGLRSFDIGNFIHEFFENIFRELEGKEVLMENVYKENEVLEKLENLWLSYKFERKMDALSHFLSKKIAVETIRKYFNYLIDKERAGEIKSTKILGVERSLKLLTECNLFDPSYEEFRNFKVLFSGRTDFLIKRKEGITKYLILDFKSNPDIRPYSGKEKIDKMFSFSLSDKFDNLSLYEVADIFGSDLSGFQPRFYYYLFYQQKEKFITENDKEFVVINAGFITPSDFKNPEKFVFNLSKRGEWAKIYDYFKNRFKNLLEWILNHIIISDKFYLPADDNICKYCEYKAPCKNYRYLLE</sequence>
<evidence type="ECO:0000259" key="1">
    <source>
        <dbReference type="Pfam" id="PF12705"/>
    </source>
</evidence>
<dbReference type="Gene3D" id="3.90.320.10">
    <property type="match status" value="1"/>
</dbReference>
<dbReference type="Pfam" id="PF12705">
    <property type="entry name" value="PDDEXK_1"/>
    <property type="match status" value="1"/>
</dbReference>
<dbReference type="RefSeq" id="WP_013909307.1">
    <property type="nucleotide sequence ID" value="NC_015682.1"/>
</dbReference>
<dbReference type="OrthoDB" id="9766257at2"/>
<feature type="domain" description="PD-(D/E)XK endonuclease-like" evidence="1">
    <location>
        <begin position="675"/>
        <end position="990"/>
    </location>
</feature>
<organism evidence="2 3">
    <name type="scientific">Thermodesulfobacterium geofontis (strain OPF15)</name>
    <dbReference type="NCBI Taxonomy" id="795359"/>
    <lineage>
        <taxon>Bacteria</taxon>
        <taxon>Pseudomonadati</taxon>
        <taxon>Thermodesulfobacteriota</taxon>
        <taxon>Thermodesulfobacteria</taxon>
        <taxon>Thermodesulfobacteriales</taxon>
        <taxon>Thermodesulfobacteriaceae</taxon>
        <taxon>Thermodesulfobacterium</taxon>
    </lineage>
</organism>
<dbReference type="STRING" id="795359.TOPB45_0505"/>
<name>F8C4A6_THEGP</name>
<dbReference type="KEGG" id="top:TOPB45_0505"/>
<gene>
    <name evidence="2" type="ordered locus">TOPB45_0505</name>
</gene>
<dbReference type="InterPro" id="IPR027417">
    <property type="entry name" value="P-loop_NTPase"/>
</dbReference>
<dbReference type="AlphaFoldDB" id="F8C4A6"/>
<dbReference type="PATRIC" id="fig|795359.3.peg.512"/>
<evidence type="ECO:0000313" key="2">
    <source>
        <dbReference type="EMBL" id="AEH22607.1"/>
    </source>
</evidence>
<dbReference type="InterPro" id="IPR038726">
    <property type="entry name" value="PDDEXK_AddAB-type"/>
</dbReference>
<dbReference type="InterPro" id="IPR011604">
    <property type="entry name" value="PDDEXK-like_dom_sf"/>
</dbReference>
<dbReference type="HOGENOM" id="CLU_013279_0_0_0"/>
<dbReference type="Proteomes" id="UP000006583">
    <property type="component" value="Chromosome"/>
</dbReference>